<keyword evidence="2" id="KW-0808">Transferase</keyword>
<accession>A0A7D4XH07</accession>
<dbReference type="PROSITE" id="PS51664">
    <property type="entry name" value="YCAO"/>
    <property type="match status" value="1"/>
</dbReference>
<sequence>MTPHAPKHFRAGTHRLVPPEETVERIRRLMPLLGITRIANVTGLDTLGLPVVMVYRPNSRSLAVSPGKGMDLASAKASGLMESVEGYHAENVHLPLKLASHAELRFSHPLVDVTGLPRLSASLFHERLRLLWVEGAELMERRPVWVPFDLVHTCFTLPLPTGSGAFLMSSNGLASGNHMLEATSHALCEVVERDATTLWNLRDARARRRTRLDLGTVDDTACREMLERYERAGVEVAVWETTTDVGIPAFLCRIAERAPDPLRPLPVTQGMGCHPSRRVALLRALTEAAQSRLTLISGARDDASRQRYEGIQDLDRTARALEHMRSEPPVRRFQDVPTFEGDSFDEDLAWELERLRAAGLRQVVVVDLTKRELGIPVVRVIIPGLEPLHDIPGYTPGARARRILQEARNE</sequence>
<evidence type="ECO:0000313" key="2">
    <source>
        <dbReference type="EMBL" id="QKW93874.1"/>
    </source>
</evidence>
<keyword evidence="2" id="KW-0689">Ribosomal protein</keyword>
<name>A0A7D4XH07_9BACT</name>
<dbReference type="GO" id="GO:0005840">
    <property type="term" value="C:ribosome"/>
    <property type="evidence" value="ECO:0007669"/>
    <property type="project" value="UniProtKB-KW"/>
</dbReference>
<evidence type="ECO:0000259" key="1">
    <source>
        <dbReference type="PROSITE" id="PS51664"/>
    </source>
</evidence>
<keyword evidence="2" id="KW-0687">Ribonucleoprotein</keyword>
<dbReference type="NCBIfam" id="TIGR00702">
    <property type="entry name" value="YcaO-type kinase domain"/>
    <property type="match status" value="1"/>
</dbReference>
<dbReference type="EMBL" id="MT520818">
    <property type="protein sequence ID" value="QKW93874.1"/>
    <property type="molecule type" value="Genomic_DNA"/>
</dbReference>
<dbReference type="AlphaFoldDB" id="A0A7D4XH07"/>
<reference evidence="2" key="1">
    <citation type="journal article" date="2020" name="Molecules">
        <title>2-Hydroxysorangiadenosine: Structure and Biosynthesis of a Myxobacterial Sesquiterpene-Nucleoside.</title>
        <authorList>
            <person name="Okoth D.A."/>
            <person name="Hug J.J."/>
            <person name="Garcia R."/>
            <person name="Sproer C."/>
            <person name="Overmann J."/>
            <person name="Muller R."/>
        </authorList>
    </citation>
    <scope>NUCLEOTIDE SEQUENCE</scope>
    <source>
        <strain evidence="2">MCy10943</strain>
    </source>
</reference>
<dbReference type="InterPro" id="IPR003776">
    <property type="entry name" value="YcaO-like_dom"/>
</dbReference>
<dbReference type="PANTHER" id="PTHR37809">
    <property type="entry name" value="RIBOSOMAL PROTEIN S12 METHYLTHIOTRANSFERASE ACCESSORY FACTOR YCAO"/>
    <property type="match status" value="1"/>
</dbReference>
<proteinExistence type="predicted"/>
<dbReference type="PANTHER" id="PTHR37809:SF1">
    <property type="entry name" value="RIBOSOMAL PROTEIN S12 METHYLTHIOTRANSFERASE ACCESSORY FACTOR YCAO"/>
    <property type="match status" value="1"/>
</dbReference>
<protein>
    <submittedName>
        <fullName evidence="2">Ribosomal protein S12 methylthiotransferase accessory factor</fullName>
    </submittedName>
</protein>
<feature type="domain" description="YcaO" evidence="1">
    <location>
        <begin position="67"/>
        <end position="410"/>
    </location>
</feature>
<dbReference type="GO" id="GO:0016740">
    <property type="term" value="F:transferase activity"/>
    <property type="evidence" value="ECO:0007669"/>
    <property type="project" value="UniProtKB-KW"/>
</dbReference>
<dbReference type="Pfam" id="PF02624">
    <property type="entry name" value="YcaO"/>
    <property type="match status" value="1"/>
</dbReference>
<dbReference type="Gene3D" id="3.30.1330.230">
    <property type="match status" value="2"/>
</dbReference>
<organism evidence="2">
    <name type="scientific">Vitiosangium cumulatum</name>
    <dbReference type="NCBI Taxonomy" id="1867796"/>
    <lineage>
        <taxon>Bacteria</taxon>
        <taxon>Pseudomonadati</taxon>
        <taxon>Myxococcota</taxon>
        <taxon>Myxococcia</taxon>
        <taxon>Myxococcales</taxon>
        <taxon>Cystobacterineae</taxon>
        <taxon>Archangiaceae</taxon>
        <taxon>Vitiosangium</taxon>
    </lineage>
</organism>